<feature type="compositionally biased region" description="Polar residues" evidence="1">
    <location>
        <begin position="67"/>
        <end position="81"/>
    </location>
</feature>
<keyword evidence="3" id="KW-1185">Reference proteome</keyword>
<name>A0A5P1F800_ASPOF</name>
<evidence type="ECO:0000313" key="2">
    <source>
        <dbReference type="EMBL" id="ONK72859.1"/>
    </source>
</evidence>
<evidence type="ECO:0000313" key="3">
    <source>
        <dbReference type="Proteomes" id="UP000243459"/>
    </source>
</evidence>
<protein>
    <submittedName>
        <fullName evidence="2">Uncharacterized protein</fullName>
    </submittedName>
</protein>
<feature type="compositionally biased region" description="Polar residues" evidence="1">
    <location>
        <begin position="159"/>
        <end position="170"/>
    </location>
</feature>
<dbReference type="EMBL" id="CM007384">
    <property type="protein sequence ID" value="ONK72859.1"/>
    <property type="molecule type" value="Genomic_DNA"/>
</dbReference>
<accession>A0A5P1F800</accession>
<sequence>MRSLFIIPSHSFHRSSSFTSSREFNFNFLRKSHSSSSSSSQPESLKASRSFKPFAPPSAESEKKSTIQESASSQLVRASFSSDDDGGCRQRSRLAVHQQRFWVSKRLQQLDVAVPPSPLPLPPRSEPLSPPLRRLPRLIFDVLHPASRVPLLQPPPASHRSSCSLDTASARSPKATRHCSTSESRLSLKRRGP</sequence>
<feature type="region of interest" description="Disordered" evidence="1">
    <location>
        <begin position="32"/>
        <end position="88"/>
    </location>
</feature>
<feature type="region of interest" description="Disordered" evidence="1">
    <location>
        <begin position="149"/>
        <end position="193"/>
    </location>
</feature>
<organism evidence="2 3">
    <name type="scientific">Asparagus officinalis</name>
    <name type="common">Garden asparagus</name>
    <dbReference type="NCBI Taxonomy" id="4686"/>
    <lineage>
        <taxon>Eukaryota</taxon>
        <taxon>Viridiplantae</taxon>
        <taxon>Streptophyta</taxon>
        <taxon>Embryophyta</taxon>
        <taxon>Tracheophyta</taxon>
        <taxon>Spermatophyta</taxon>
        <taxon>Magnoliopsida</taxon>
        <taxon>Liliopsida</taxon>
        <taxon>Asparagales</taxon>
        <taxon>Asparagaceae</taxon>
        <taxon>Asparagoideae</taxon>
        <taxon>Asparagus</taxon>
    </lineage>
</organism>
<reference evidence="3" key="1">
    <citation type="journal article" date="2017" name="Nat. Commun.">
        <title>The asparagus genome sheds light on the origin and evolution of a young Y chromosome.</title>
        <authorList>
            <person name="Harkess A."/>
            <person name="Zhou J."/>
            <person name="Xu C."/>
            <person name="Bowers J.E."/>
            <person name="Van der Hulst R."/>
            <person name="Ayyampalayam S."/>
            <person name="Mercati F."/>
            <person name="Riccardi P."/>
            <person name="McKain M.R."/>
            <person name="Kakrana A."/>
            <person name="Tang H."/>
            <person name="Ray J."/>
            <person name="Groenendijk J."/>
            <person name="Arikit S."/>
            <person name="Mathioni S.M."/>
            <person name="Nakano M."/>
            <person name="Shan H."/>
            <person name="Telgmann-Rauber A."/>
            <person name="Kanno A."/>
            <person name="Yue Z."/>
            <person name="Chen H."/>
            <person name="Li W."/>
            <person name="Chen Y."/>
            <person name="Xu X."/>
            <person name="Zhang Y."/>
            <person name="Luo S."/>
            <person name="Chen H."/>
            <person name="Gao J."/>
            <person name="Mao Z."/>
            <person name="Pires J.C."/>
            <person name="Luo M."/>
            <person name="Kudrna D."/>
            <person name="Wing R.A."/>
            <person name="Meyers B.C."/>
            <person name="Yi K."/>
            <person name="Kong H."/>
            <person name="Lavrijsen P."/>
            <person name="Sunseri F."/>
            <person name="Falavigna A."/>
            <person name="Ye Y."/>
            <person name="Leebens-Mack J.H."/>
            <person name="Chen G."/>
        </authorList>
    </citation>
    <scope>NUCLEOTIDE SEQUENCE [LARGE SCALE GENOMIC DNA]</scope>
    <source>
        <strain evidence="3">cv. DH0086</strain>
    </source>
</reference>
<gene>
    <name evidence="2" type="ORF">A4U43_C04F24150</name>
</gene>
<dbReference type="Gramene" id="ONK72859">
    <property type="protein sequence ID" value="ONK72859"/>
    <property type="gene ID" value="A4U43_C04F24150"/>
</dbReference>
<proteinExistence type="predicted"/>
<dbReference type="AlphaFoldDB" id="A0A5P1F800"/>
<dbReference type="Proteomes" id="UP000243459">
    <property type="component" value="Chromosome 4"/>
</dbReference>
<evidence type="ECO:0000256" key="1">
    <source>
        <dbReference type="SAM" id="MobiDB-lite"/>
    </source>
</evidence>